<evidence type="ECO:0000256" key="1">
    <source>
        <dbReference type="SAM" id="MobiDB-lite"/>
    </source>
</evidence>
<accession>A0A556U467</accession>
<dbReference type="EMBL" id="VCAZ01000046">
    <property type="protein sequence ID" value="TSM52303.1"/>
    <property type="molecule type" value="Genomic_DNA"/>
</dbReference>
<organism evidence="2 3">
    <name type="scientific">Bagarius yarrelli</name>
    <name type="common">Goonch</name>
    <name type="synonym">Bagrus yarrelli</name>
    <dbReference type="NCBI Taxonomy" id="175774"/>
    <lineage>
        <taxon>Eukaryota</taxon>
        <taxon>Metazoa</taxon>
        <taxon>Chordata</taxon>
        <taxon>Craniata</taxon>
        <taxon>Vertebrata</taxon>
        <taxon>Euteleostomi</taxon>
        <taxon>Actinopterygii</taxon>
        <taxon>Neopterygii</taxon>
        <taxon>Teleostei</taxon>
        <taxon>Ostariophysi</taxon>
        <taxon>Siluriformes</taxon>
        <taxon>Sisoridae</taxon>
        <taxon>Sisorinae</taxon>
        <taxon>Bagarius</taxon>
    </lineage>
</organism>
<dbReference type="Proteomes" id="UP000319801">
    <property type="component" value="Unassembled WGS sequence"/>
</dbReference>
<evidence type="ECO:0000313" key="2">
    <source>
        <dbReference type="EMBL" id="TSM52303.1"/>
    </source>
</evidence>
<name>A0A556U467_BAGYA</name>
<comment type="caution">
    <text evidence="2">The sequence shown here is derived from an EMBL/GenBank/DDBJ whole genome shotgun (WGS) entry which is preliminary data.</text>
</comment>
<evidence type="ECO:0000313" key="3">
    <source>
        <dbReference type="Proteomes" id="UP000319801"/>
    </source>
</evidence>
<feature type="compositionally biased region" description="Basic and acidic residues" evidence="1">
    <location>
        <begin position="19"/>
        <end position="32"/>
    </location>
</feature>
<dbReference type="AlphaFoldDB" id="A0A556U467"/>
<proteinExistence type="predicted"/>
<reference evidence="2 3" key="1">
    <citation type="journal article" date="2019" name="Genome Biol. Evol.">
        <title>Whole-Genome Sequencing of the Giant Devil Catfish, Bagarius yarrelli.</title>
        <authorList>
            <person name="Jiang W."/>
            <person name="Lv Y."/>
            <person name="Cheng L."/>
            <person name="Yang K."/>
            <person name="Chao B."/>
            <person name="Wang X."/>
            <person name="Li Y."/>
            <person name="Pan X."/>
            <person name="You X."/>
            <person name="Zhang Y."/>
            <person name="Yang J."/>
            <person name="Li J."/>
            <person name="Zhang X."/>
            <person name="Liu S."/>
            <person name="Sun C."/>
            <person name="Yang J."/>
            <person name="Shi Q."/>
        </authorList>
    </citation>
    <scope>NUCLEOTIDE SEQUENCE [LARGE SCALE GENOMIC DNA]</scope>
    <source>
        <strain evidence="2">JWS20170419001</strain>
        <tissue evidence="2">Muscle</tissue>
    </source>
</reference>
<feature type="region of interest" description="Disordered" evidence="1">
    <location>
        <begin position="1"/>
        <end position="48"/>
    </location>
</feature>
<gene>
    <name evidence="2" type="ORF">Baya_8065</name>
</gene>
<sequence length="75" mass="8787">MPKAAFPSETGGSSGHVSMNDRRQEYAEEQRIERRKKERRRERETEMRKMSVKLSLPYVFPFCTDAPAERVQLLG</sequence>
<keyword evidence="3" id="KW-1185">Reference proteome</keyword>
<protein>
    <submittedName>
        <fullName evidence="2">Uncharacterized protein</fullName>
    </submittedName>
</protein>